<feature type="domain" description="HTH arsR-type" evidence="4">
    <location>
        <begin position="30"/>
        <end position="63"/>
    </location>
</feature>
<proteinExistence type="predicted"/>
<dbReference type="CDD" id="cd00090">
    <property type="entry name" value="HTH_ARSR"/>
    <property type="match status" value="1"/>
</dbReference>
<comment type="caution">
    <text evidence="5">The sequence shown here is derived from an EMBL/GenBank/DDBJ whole genome shotgun (WGS) entry which is preliminary data.</text>
</comment>
<sequence length="93" mass="9769">MIPHPAGGRHATPRLERRHLVRAGHNPDQGPACSTTELAARLGVSLAAVSQHTKALRDARLITTSRRGGSVLHVATALGRELLAGNRSVAVCP</sequence>
<evidence type="ECO:0000256" key="3">
    <source>
        <dbReference type="ARBA" id="ARBA00023163"/>
    </source>
</evidence>
<evidence type="ECO:0000313" key="6">
    <source>
        <dbReference type="Proteomes" id="UP000184286"/>
    </source>
</evidence>
<dbReference type="STRING" id="114686.BM536_038735"/>
<evidence type="ECO:0000256" key="1">
    <source>
        <dbReference type="ARBA" id="ARBA00023015"/>
    </source>
</evidence>
<gene>
    <name evidence="5" type="ORF">BM536_038735</name>
</gene>
<evidence type="ECO:0000313" key="5">
    <source>
        <dbReference type="EMBL" id="OQD51681.1"/>
    </source>
</evidence>
<organism evidence="5 6">
    <name type="scientific">Streptomyces phaeoluteigriseus</name>
    <dbReference type="NCBI Taxonomy" id="114686"/>
    <lineage>
        <taxon>Bacteria</taxon>
        <taxon>Bacillati</taxon>
        <taxon>Actinomycetota</taxon>
        <taxon>Actinomycetes</taxon>
        <taxon>Kitasatosporales</taxon>
        <taxon>Streptomycetaceae</taxon>
        <taxon>Streptomyces</taxon>
        <taxon>Streptomyces aurantiacus group</taxon>
    </lineage>
</organism>
<dbReference type="InterPro" id="IPR051011">
    <property type="entry name" value="Metal_resp_trans_reg"/>
</dbReference>
<dbReference type="Proteomes" id="UP000184286">
    <property type="component" value="Unassembled WGS sequence"/>
</dbReference>
<dbReference type="SUPFAM" id="SSF46785">
    <property type="entry name" value="Winged helix' DNA-binding domain"/>
    <property type="match status" value="1"/>
</dbReference>
<dbReference type="GO" id="GO:0003677">
    <property type="term" value="F:DNA binding"/>
    <property type="evidence" value="ECO:0007669"/>
    <property type="project" value="UniProtKB-KW"/>
</dbReference>
<evidence type="ECO:0000256" key="2">
    <source>
        <dbReference type="ARBA" id="ARBA00023125"/>
    </source>
</evidence>
<reference evidence="6" key="1">
    <citation type="submission" date="2016-11" db="EMBL/GenBank/DDBJ databases">
        <authorList>
            <person name="Schniete J.K."/>
            <person name="Salih T."/>
            <person name="Algora Gallardo L."/>
            <person name="Martinez Fernandez S."/>
            <person name="Herron P.R."/>
        </authorList>
    </citation>
    <scope>NUCLEOTIDE SEQUENCE [LARGE SCALE GENOMIC DNA]</scope>
    <source>
        <strain evidence="6">DSM 41896</strain>
    </source>
</reference>
<accession>A0A1V6MGT0</accession>
<keyword evidence="1" id="KW-0805">Transcription regulation</keyword>
<dbReference type="InterPro" id="IPR001845">
    <property type="entry name" value="HTH_ArsR_DNA-bd_dom"/>
</dbReference>
<dbReference type="Gene3D" id="1.10.10.10">
    <property type="entry name" value="Winged helix-like DNA-binding domain superfamily/Winged helix DNA-binding domain"/>
    <property type="match status" value="1"/>
</dbReference>
<dbReference type="PANTHER" id="PTHR43132">
    <property type="entry name" value="ARSENICAL RESISTANCE OPERON REPRESSOR ARSR-RELATED"/>
    <property type="match status" value="1"/>
</dbReference>
<name>A0A1V6MGT0_9ACTN</name>
<keyword evidence="2" id="KW-0238">DNA-binding</keyword>
<protein>
    <recommendedName>
        <fullName evidence="4">HTH arsR-type domain-containing protein</fullName>
    </recommendedName>
</protein>
<dbReference type="AlphaFoldDB" id="A0A1V6MGT0"/>
<dbReference type="InterPro" id="IPR036390">
    <property type="entry name" value="WH_DNA-bd_sf"/>
</dbReference>
<dbReference type="PANTHER" id="PTHR43132:SF8">
    <property type="entry name" value="HTH-TYPE TRANSCRIPTIONAL REGULATOR KMTR"/>
    <property type="match status" value="1"/>
</dbReference>
<dbReference type="EMBL" id="MPOH02000069">
    <property type="protein sequence ID" value="OQD51681.1"/>
    <property type="molecule type" value="Genomic_DNA"/>
</dbReference>
<dbReference type="Pfam" id="PF01022">
    <property type="entry name" value="HTH_5"/>
    <property type="match status" value="1"/>
</dbReference>
<dbReference type="InterPro" id="IPR036388">
    <property type="entry name" value="WH-like_DNA-bd_sf"/>
</dbReference>
<keyword evidence="3" id="KW-0804">Transcription</keyword>
<evidence type="ECO:0000259" key="4">
    <source>
        <dbReference type="Pfam" id="PF01022"/>
    </source>
</evidence>
<dbReference type="GO" id="GO:0003700">
    <property type="term" value="F:DNA-binding transcription factor activity"/>
    <property type="evidence" value="ECO:0007669"/>
    <property type="project" value="InterPro"/>
</dbReference>
<dbReference type="InterPro" id="IPR011991">
    <property type="entry name" value="ArsR-like_HTH"/>
</dbReference>
<reference evidence="5 6" key="2">
    <citation type="submission" date="2017-02" db="EMBL/GenBank/DDBJ databases">
        <title>Draft genome sequence of Streptomyces phaeoluteigriseus type strain DSM41896.</title>
        <authorList>
            <person name="Salih T.S."/>
            <person name="Algora Gallardo L."/>
            <person name="Melo Santos T."/>
            <person name="Filgueira Martinez S."/>
            <person name="Herron P.R."/>
        </authorList>
    </citation>
    <scope>NUCLEOTIDE SEQUENCE [LARGE SCALE GENOMIC DNA]</scope>
    <source>
        <strain evidence="5 6">DSM 41896</strain>
    </source>
</reference>